<dbReference type="GO" id="GO:0006355">
    <property type="term" value="P:regulation of DNA-templated transcription"/>
    <property type="evidence" value="ECO:0007669"/>
    <property type="project" value="InterPro"/>
</dbReference>
<sequence length="173" mass="20556">KEEDYRQAVTMVLRQKLRGHSLKVLFDKEKKLKERMFPNLTQEVLDDTRDIIKNMQGVLDIEYTDHSIRHLSLYLLITQNRVRMGHEIKEEKDVRSITHLPEYQIAKWLGGKLSNFEGHQLSQGEVYNIAMQLLAAKIWKNKSENKIDEESFKVRQLVMRIIAEMEILLEMEF</sequence>
<dbReference type="Gene3D" id="1.10.1790.10">
    <property type="entry name" value="PRD domain"/>
    <property type="match status" value="1"/>
</dbReference>
<gene>
    <name evidence="5" type="ORF">OBE_10943</name>
</gene>
<feature type="domain" description="PRD" evidence="4">
    <location>
        <begin position="39"/>
        <end position="143"/>
    </location>
</feature>
<dbReference type="PANTHER" id="PTHR30185:SF18">
    <property type="entry name" value="TRANSCRIPTIONAL REGULATOR MTLR"/>
    <property type="match status" value="1"/>
</dbReference>
<evidence type="ECO:0000259" key="4">
    <source>
        <dbReference type="PROSITE" id="PS51372"/>
    </source>
</evidence>
<reference evidence="5" key="1">
    <citation type="journal article" date="2013" name="Environ. Microbiol.">
        <title>Microbiota from the distal guts of lean and obese adolescents exhibit partial functional redundancy besides clear differences in community structure.</title>
        <authorList>
            <person name="Ferrer M."/>
            <person name="Ruiz A."/>
            <person name="Lanza F."/>
            <person name="Haange S.B."/>
            <person name="Oberbach A."/>
            <person name="Till H."/>
            <person name="Bargiela R."/>
            <person name="Campoy C."/>
            <person name="Segura M.T."/>
            <person name="Richter M."/>
            <person name="von Bergen M."/>
            <person name="Seifert J."/>
            <person name="Suarez A."/>
        </authorList>
    </citation>
    <scope>NUCLEOTIDE SEQUENCE</scope>
</reference>
<dbReference type="EMBL" id="AJWZ01007523">
    <property type="protein sequence ID" value="EKC56674.1"/>
    <property type="molecule type" value="Genomic_DNA"/>
</dbReference>
<name>K1SMT2_9ZZZZ</name>
<dbReference type="Pfam" id="PF00874">
    <property type="entry name" value="PRD"/>
    <property type="match status" value="1"/>
</dbReference>
<keyword evidence="2" id="KW-0805">Transcription regulation</keyword>
<dbReference type="PANTHER" id="PTHR30185">
    <property type="entry name" value="CRYPTIC BETA-GLUCOSIDE BGL OPERON ANTITERMINATOR"/>
    <property type="match status" value="1"/>
</dbReference>
<evidence type="ECO:0000256" key="2">
    <source>
        <dbReference type="ARBA" id="ARBA00023015"/>
    </source>
</evidence>
<dbReference type="InterPro" id="IPR050661">
    <property type="entry name" value="BglG_antiterminators"/>
</dbReference>
<dbReference type="AlphaFoldDB" id="K1SMT2"/>
<feature type="non-terminal residue" evidence="5">
    <location>
        <position position="173"/>
    </location>
</feature>
<evidence type="ECO:0000256" key="1">
    <source>
        <dbReference type="ARBA" id="ARBA00022737"/>
    </source>
</evidence>
<accession>K1SMT2</accession>
<dbReference type="InterPro" id="IPR036634">
    <property type="entry name" value="PRD_sf"/>
</dbReference>
<organism evidence="5">
    <name type="scientific">human gut metagenome</name>
    <dbReference type="NCBI Taxonomy" id="408170"/>
    <lineage>
        <taxon>unclassified sequences</taxon>
        <taxon>metagenomes</taxon>
        <taxon>organismal metagenomes</taxon>
    </lineage>
</organism>
<proteinExistence type="predicted"/>
<protein>
    <submittedName>
        <fullName evidence="5">Protein containing PRD domain protein</fullName>
    </submittedName>
</protein>
<dbReference type="PROSITE" id="PS51372">
    <property type="entry name" value="PRD_2"/>
    <property type="match status" value="1"/>
</dbReference>
<dbReference type="SUPFAM" id="SSF63520">
    <property type="entry name" value="PTS-regulatory domain, PRD"/>
    <property type="match status" value="1"/>
</dbReference>
<keyword evidence="1" id="KW-0677">Repeat</keyword>
<evidence type="ECO:0000313" key="5">
    <source>
        <dbReference type="EMBL" id="EKC56674.1"/>
    </source>
</evidence>
<evidence type="ECO:0000256" key="3">
    <source>
        <dbReference type="ARBA" id="ARBA00023163"/>
    </source>
</evidence>
<dbReference type="InterPro" id="IPR011608">
    <property type="entry name" value="PRD"/>
</dbReference>
<comment type="caution">
    <text evidence="5">The sequence shown here is derived from an EMBL/GenBank/DDBJ whole genome shotgun (WGS) entry which is preliminary data.</text>
</comment>
<feature type="non-terminal residue" evidence="5">
    <location>
        <position position="1"/>
    </location>
</feature>
<keyword evidence="3" id="KW-0804">Transcription</keyword>